<evidence type="ECO:0000256" key="1">
    <source>
        <dbReference type="ARBA" id="ARBA00023235"/>
    </source>
</evidence>
<organism evidence="3 4">
    <name type="scientific">Mucilaginibacter antarcticus</name>
    <dbReference type="NCBI Taxonomy" id="1855725"/>
    <lineage>
        <taxon>Bacteria</taxon>
        <taxon>Pseudomonadati</taxon>
        <taxon>Bacteroidota</taxon>
        <taxon>Sphingobacteriia</taxon>
        <taxon>Sphingobacteriales</taxon>
        <taxon>Sphingobacteriaceae</taxon>
        <taxon>Mucilaginibacter</taxon>
    </lineage>
</organism>
<keyword evidence="1 3" id="KW-0413">Isomerase</keyword>
<dbReference type="Proteomes" id="UP001597601">
    <property type="component" value="Unassembled WGS sequence"/>
</dbReference>
<dbReference type="Gene3D" id="3.20.20.150">
    <property type="entry name" value="Divalent-metal-dependent TIM barrel enzymes"/>
    <property type="match status" value="1"/>
</dbReference>
<dbReference type="RefSeq" id="WP_377122829.1">
    <property type="nucleotide sequence ID" value="NZ_JBHUON010000001.1"/>
</dbReference>
<dbReference type="InterPro" id="IPR013022">
    <property type="entry name" value="Xyl_isomerase-like_TIM-brl"/>
</dbReference>
<dbReference type="Pfam" id="PF01261">
    <property type="entry name" value="AP_endonuc_2"/>
    <property type="match status" value="1"/>
</dbReference>
<evidence type="ECO:0000259" key="2">
    <source>
        <dbReference type="Pfam" id="PF01261"/>
    </source>
</evidence>
<protein>
    <submittedName>
        <fullName evidence="3">Sugar phosphate isomerase/epimerase family protein</fullName>
    </submittedName>
</protein>
<comment type="caution">
    <text evidence="3">The sequence shown here is derived from an EMBL/GenBank/DDBJ whole genome shotgun (WGS) entry which is preliminary data.</text>
</comment>
<proteinExistence type="predicted"/>
<sequence>MKLRSGIVLSLCSATLLFSFKPQPKSPHALGMIENLNKDSIVYAAGFKMIGEAVSRSISPSFTEEKLQTNITRIKKAQCQVYMCNILFSSSMKIAGPAVNEQCVLPYADSLFMRAKQAGVNWLILGSGGARRIPDGYDAKKAQVDFTVLCGKLALLAQMHKIMLVLESLETDETNFLVNLKETAEVVRAVNNPNFRLNVDIYHMGRMKESPQVIVDNADLIVHCEIAELEKRTLPGMKGDDLKPYLRAIRKAKYKGPIFIEATAPYTPADATMSYKFLSRQLDEVYAE</sequence>
<gene>
    <name evidence="3" type="ORF">ACFSYC_01615</name>
</gene>
<dbReference type="PANTHER" id="PTHR43489">
    <property type="entry name" value="ISOMERASE"/>
    <property type="match status" value="1"/>
</dbReference>
<accession>A0ABW5XMJ5</accession>
<feature type="domain" description="Xylose isomerase-like TIM barrel" evidence="2">
    <location>
        <begin position="105"/>
        <end position="266"/>
    </location>
</feature>
<dbReference type="InterPro" id="IPR036237">
    <property type="entry name" value="Xyl_isomerase-like_sf"/>
</dbReference>
<dbReference type="InterPro" id="IPR050417">
    <property type="entry name" value="Sugar_Epim/Isomerase"/>
</dbReference>
<dbReference type="SUPFAM" id="SSF51658">
    <property type="entry name" value="Xylose isomerase-like"/>
    <property type="match status" value="1"/>
</dbReference>
<reference evidence="4" key="1">
    <citation type="journal article" date="2019" name="Int. J. Syst. Evol. Microbiol.">
        <title>The Global Catalogue of Microorganisms (GCM) 10K type strain sequencing project: providing services to taxonomists for standard genome sequencing and annotation.</title>
        <authorList>
            <consortium name="The Broad Institute Genomics Platform"/>
            <consortium name="The Broad Institute Genome Sequencing Center for Infectious Disease"/>
            <person name="Wu L."/>
            <person name="Ma J."/>
        </authorList>
    </citation>
    <scope>NUCLEOTIDE SEQUENCE [LARGE SCALE GENOMIC DNA]</scope>
    <source>
        <strain evidence="4">KCTC 52232</strain>
    </source>
</reference>
<dbReference type="GO" id="GO:0016853">
    <property type="term" value="F:isomerase activity"/>
    <property type="evidence" value="ECO:0007669"/>
    <property type="project" value="UniProtKB-KW"/>
</dbReference>
<keyword evidence="4" id="KW-1185">Reference proteome</keyword>
<evidence type="ECO:0000313" key="4">
    <source>
        <dbReference type="Proteomes" id="UP001597601"/>
    </source>
</evidence>
<evidence type="ECO:0000313" key="3">
    <source>
        <dbReference type="EMBL" id="MFD2863372.1"/>
    </source>
</evidence>
<name>A0ABW5XMJ5_9SPHI</name>
<dbReference type="EMBL" id="JBHUON010000001">
    <property type="protein sequence ID" value="MFD2863372.1"/>
    <property type="molecule type" value="Genomic_DNA"/>
</dbReference>